<dbReference type="Pfam" id="PF18052">
    <property type="entry name" value="Rx_N"/>
    <property type="match status" value="1"/>
</dbReference>
<dbReference type="Proteomes" id="UP000694886">
    <property type="component" value="Chromosome 1"/>
</dbReference>
<gene>
    <name evidence="12" type="primary">LOC18614577</name>
</gene>
<dbReference type="InterPro" id="IPR036388">
    <property type="entry name" value="WH-like_DNA-bd_sf"/>
</dbReference>
<keyword evidence="4" id="KW-0611">Plant defense</keyword>
<sequence>MCIYRVYFILFIRVFIQSLIQNPKPLEPQIWSSTGKSFQGSIIFLAFFSDLDCRHKSIDAAINHYGIISKLRYSPREKVHKHLKKWEKVLLNIKAVLEDAEQKQYRDRSVKLWLAELRDLAYDVDDLLDEFATEALTKKLNAASPNPSMVRKLVYSLNTKFSPSAVKFDVKMGSKIKEITARFQEIIDQKECLELRERGAGGSTSDRVVRRLPSTSLVNESSVFGREKDKNTILELLLKNEESGVGVISIVGMGGIGKTTLAQLVYNDVSVEGFFDLKAWVSVSEEFDVVRVTKTILQSVSFEFCDLNDLNLLQVKLSQLLKRKRFLIVLDDIWNEKYEDLMILFSPFQGGYTGSKVIVTTRSQTVASMVGTVPAYHLNEMSFASCLSLLTQHALGRTNFDDHPNLKVVGEEIVKRCKGLPLAAKTLGGLLRRKADYHEWESILNSKLWDLPEEKIDILPALWLSYQHLPSHLKECFAFCAIFPKDYEFDKDELVQLWIGEGFISQTKGMKQIEDLGAEYFRDLLSRSFFQQSSSDESFYVMHDLINDLAQSVAAEVCIHLEDKMEVGQHKFFERVRHSSYIRHKYDVRKRFDLFYTMRRLRTFLALPLSMSDLGADSYLSTTVLQELLPNLKRLRVLTLSGYCISELPDSIGYLKHLRYLNLSHTKIKCLPHSVSALYNLQTLNLSGCKKLIELPRGIENLVNLLYLDIVDTDDLKAMPLKIGNLVNLKKLPKFIVGKGNGPRIGELGSLSKLQGLLFIFELQNVTDIQDAGLANLKEKHGLDELVLKWSNNSNDSSIREDQMSVLEMLEPHRNLKNLKISCYSGAEFPSWIGDPSFDNMVYLSLCDCQNISSLPSLGSLPFLKELHIEGMSGVKRVGPEFLRANSFSDKLFPSLKILRFGNMLEWEEWSLPTLFEVAKGEFPCLHELRVWKCPRLVRDIPSHLTSLVKLHIFECPRLEGSLVSLPSLRELHLEQCDYLFLTRVVDLTSLTTLKIERISNLSCLHKNFINCLVLLEILEIEDCVELVSLWQKGVNLEKLSCLKRLVIVSCPQLVQLTDGEQELPCNLEYMEIDDCVNLEKLPNDLHRLRSLKDLKIKWCPKLLSFPNTGLPSKIKSLAICGCTNLGSVPKGLMHDGNSSIHKGNLECLEIVECPSLRSFPEGELSGALKKLEIWDCMELESLSERLLQKNSLLEFIVIGNCNLQAFPECRYWFEYLTGLHVIGCPSLVCFPESGLPIPNFRRFYIYNCEKLQSLPNNLHNLTSLQYLTVFGCPSLTSFPDGGFPPNLLSLTIRNCRKITLSFPKWGLYKLTSLKDLNVGDCNLNVTSFPEDSTLPLTLVHLRIHHLEHLKFLSKRLQDLTSLEALDVWDCPQLQSLPKDGLPVMLGVLDIRNCPLLEKHYFKERGVCWPIVSHIPCVKIDYVEIH</sequence>
<dbReference type="Pfam" id="PF00931">
    <property type="entry name" value="NB-ARC"/>
    <property type="match status" value="1"/>
</dbReference>
<dbReference type="CDD" id="cd14798">
    <property type="entry name" value="RX-CC_like"/>
    <property type="match status" value="1"/>
</dbReference>
<dbReference type="Gene3D" id="1.20.5.4130">
    <property type="match status" value="1"/>
</dbReference>
<proteinExistence type="predicted"/>
<dbReference type="SUPFAM" id="SSF52058">
    <property type="entry name" value="L domain-like"/>
    <property type="match status" value="2"/>
</dbReference>
<dbReference type="FunFam" id="3.40.50.300:FF:001091">
    <property type="entry name" value="Probable disease resistance protein At1g61300"/>
    <property type="match status" value="1"/>
</dbReference>
<dbReference type="PRINTS" id="PR00364">
    <property type="entry name" value="DISEASERSIST"/>
</dbReference>
<evidence type="ECO:0000259" key="10">
    <source>
        <dbReference type="Pfam" id="PF25019"/>
    </source>
</evidence>
<evidence type="ECO:0000259" key="7">
    <source>
        <dbReference type="Pfam" id="PF00931"/>
    </source>
</evidence>
<evidence type="ECO:0000259" key="8">
    <source>
        <dbReference type="Pfam" id="PF18052"/>
    </source>
</evidence>
<dbReference type="InterPro" id="IPR002182">
    <property type="entry name" value="NB-ARC"/>
</dbReference>
<keyword evidence="3" id="KW-0547">Nucleotide-binding</keyword>
<feature type="domain" description="R13L1/DRL21-like LRR repeat region" evidence="10">
    <location>
        <begin position="745"/>
        <end position="872"/>
    </location>
</feature>
<dbReference type="InterPro" id="IPR058922">
    <property type="entry name" value="WHD_DRP"/>
</dbReference>
<protein>
    <submittedName>
        <fullName evidence="12">Disease resistance RPP13-like protein 1</fullName>
    </submittedName>
</protein>
<reference evidence="12" key="2">
    <citation type="submission" date="2025-08" db="UniProtKB">
        <authorList>
            <consortium name="RefSeq"/>
        </authorList>
    </citation>
    <scope>IDENTIFICATION</scope>
</reference>
<evidence type="ECO:0000313" key="12">
    <source>
        <dbReference type="RefSeq" id="XP_017974098.1"/>
    </source>
</evidence>
<dbReference type="Gene3D" id="1.10.8.430">
    <property type="entry name" value="Helical domain of apoptotic protease-activating factors"/>
    <property type="match status" value="1"/>
</dbReference>
<keyword evidence="6" id="KW-0732">Signal</keyword>
<dbReference type="Pfam" id="PF13855">
    <property type="entry name" value="LRR_8"/>
    <property type="match status" value="1"/>
</dbReference>
<evidence type="ECO:0000256" key="5">
    <source>
        <dbReference type="ARBA" id="ARBA00022840"/>
    </source>
</evidence>
<dbReference type="PANTHER" id="PTHR36766:SF72">
    <property type="entry name" value="DISEASE RESISTANCE RPP13-LIKE PROTEIN 1"/>
    <property type="match status" value="1"/>
</dbReference>
<dbReference type="InterPro" id="IPR056789">
    <property type="entry name" value="LRR_R13L1-DRL21"/>
</dbReference>
<name>A0AB32W7N1_THECC</name>
<reference evidence="11" key="1">
    <citation type="journal article" date="1997" name="Nucleic Acids Res.">
        <title>tRNAscan-SE: a program for improved detection of transfer RNA genes in genomic sequence.</title>
        <authorList>
            <person name="Lowe T.M."/>
            <person name="Eddy S.R."/>
        </authorList>
    </citation>
    <scope>NUCLEOTIDE SEQUENCE [LARGE SCALE GENOMIC DNA]</scope>
    <source>
        <strain evidence="11">r\B97-61/B2</strain>
    </source>
</reference>
<evidence type="ECO:0000256" key="4">
    <source>
        <dbReference type="ARBA" id="ARBA00022821"/>
    </source>
</evidence>
<dbReference type="Pfam" id="PF25019">
    <property type="entry name" value="LRR_R13L1-DRL21"/>
    <property type="match status" value="1"/>
</dbReference>
<dbReference type="Gene3D" id="1.10.10.10">
    <property type="entry name" value="Winged helix-like DNA-binding domain superfamily/Winged helix DNA-binding domain"/>
    <property type="match status" value="1"/>
</dbReference>
<keyword evidence="1" id="KW-0433">Leucine-rich repeat</keyword>
<organism evidence="11 12">
    <name type="scientific">Theobroma cacao</name>
    <name type="common">Cacao</name>
    <name type="synonym">Cocoa</name>
    <dbReference type="NCBI Taxonomy" id="3641"/>
    <lineage>
        <taxon>Eukaryota</taxon>
        <taxon>Viridiplantae</taxon>
        <taxon>Streptophyta</taxon>
        <taxon>Embryophyta</taxon>
        <taxon>Tracheophyta</taxon>
        <taxon>Spermatophyta</taxon>
        <taxon>Magnoliopsida</taxon>
        <taxon>eudicotyledons</taxon>
        <taxon>Gunneridae</taxon>
        <taxon>Pentapetalae</taxon>
        <taxon>rosids</taxon>
        <taxon>malvids</taxon>
        <taxon>Malvales</taxon>
        <taxon>Malvaceae</taxon>
        <taxon>Byttnerioideae</taxon>
        <taxon>Theobroma</taxon>
    </lineage>
</organism>
<dbReference type="Gramene" id="Tc01v2_t034160.1">
    <property type="protein sequence ID" value="Tc01v2_p034160.1"/>
    <property type="gene ID" value="Tc01v2_g034160"/>
</dbReference>
<dbReference type="GeneID" id="18614577"/>
<dbReference type="KEGG" id="tcc:18614577"/>
<dbReference type="GO" id="GO:0043531">
    <property type="term" value="F:ADP binding"/>
    <property type="evidence" value="ECO:0007669"/>
    <property type="project" value="InterPro"/>
</dbReference>
<keyword evidence="5" id="KW-0067">ATP-binding</keyword>
<dbReference type="InterPro" id="IPR042197">
    <property type="entry name" value="Apaf_helical"/>
</dbReference>
<feature type="domain" description="NB-ARC" evidence="7">
    <location>
        <begin position="227"/>
        <end position="392"/>
    </location>
</feature>
<feature type="chain" id="PRO_5044303439" evidence="6">
    <location>
        <begin position="19"/>
        <end position="1426"/>
    </location>
</feature>
<dbReference type="RefSeq" id="XP_017974098.1">
    <property type="nucleotide sequence ID" value="XM_018118609.1"/>
</dbReference>
<dbReference type="InterPro" id="IPR041118">
    <property type="entry name" value="Rx_N"/>
</dbReference>
<evidence type="ECO:0000256" key="1">
    <source>
        <dbReference type="ARBA" id="ARBA00022614"/>
    </source>
</evidence>
<keyword evidence="2" id="KW-0677">Repeat</keyword>
<evidence type="ECO:0000256" key="3">
    <source>
        <dbReference type="ARBA" id="ARBA00022741"/>
    </source>
</evidence>
<dbReference type="InterPro" id="IPR032675">
    <property type="entry name" value="LRR_dom_sf"/>
</dbReference>
<dbReference type="GO" id="GO:0006952">
    <property type="term" value="P:defense response"/>
    <property type="evidence" value="ECO:0007669"/>
    <property type="project" value="UniProtKB-KW"/>
</dbReference>
<evidence type="ECO:0000256" key="6">
    <source>
        <dbReference type="SAM" id="SignalP"/>
    </source>
</evidence>
<dbReference type="GO" id="GO:0051707">
    <property type="term" value="P:response to other organism"/>
    <property type="evidence" value="ECO:0007669"/>
    <property type="project" value="UniProtKB-ARBA"/>
</dbReference>
<feature type="domain" description="Disease resistance protein winged helix" evidence="9">
    <location>
        <begin position="482"/>
        <end position="550"/>
    </location>
</feature>
<dbReference type="Pfam" id="PF23559">
    <property type="entry name" value="WHD_DRP"/>
    <property type="match status" value="1"/>
</dbReference>
<accession>A0AB32W7N1</accession>
<dbReference type="PANTHER" id="PTHR36766">
    <property type="entry name" value="PLANT BROAD-SPECTRUM MILDEW RESISTANCE PROTEIN RPW8"/>
    <property type="match status" value="1"/>
</dbReference>
<dbReference type="SUPFAM" id="SSF52540">
    <property type="entry name" value="P-loop containing nucleoside triphosphate hydrolases"/>
    <property type="match status" value="1"/>
</dbReference>
<dbReference type="InterPro" id="IPR001611">
    <property type="entry name" value="Leu-rich_rpt"/>
</dbReference>
<dbReference type="Gene3D" id="3.40.50.300">
    <property type="entry name" value="P-loop containing nucleotide triphosphate hydrolases"/>
    <property type="match status" value="1"/>
</dbReference>
<dbReference type="InterPro" id="IPR038005">
    <property type="entry name" value="RX-like_CC"/>
</dbReference>
<dbReference type="FunFam" id="1.10.10.10:FF:000322">
    <property type="entry name" value="Probable disease resistance protein At1g63360"/>
    <property type="match status" value="1"/>
</dbReference>
<dbReference type="InterPro" id="IPR027417">
    <property type="entry name" value="P-loop_NTPase"/>
</dbReference>
<dbReference type="GO" id="GO:0005524">
    <property type="term" value="F:ATP binding"/>
    <property type="evidence" value="ECO:0007669"/>
    <property type="project" value="UniProtKB-KW"/>
</dbReference>
<feature type="signal peptide" evidence="6">
    <location>
        <begin position="1"/>
        <end position="18"/>
    </location>
</feature>
<evidence type="ECO:0000313" key="11">
    <source>
        <dbReference type="Proteomes" id="UP000694886"/>
    </source>
</evidence>
<feature type="domain" description="Disease resistance N-terminal" evidence="8">
    <location>
        <begin position="74"/>
        <end position="143"/>
    </location>
</feature>
<evidence type="ECO:0000259" key="9">
    <source>
        <dbReference type="Pfam" id="PF23559"/>
    </source>
</evidence>
<evidence type="ECO:0000256" key="2">
    <source>
        <dbReference type="ARBA" id="ARBA00022737"/>
    </source>
</evidence>
<dbReference type="Gene3D" id="3.80.10.10">
    <property type="entry name" value="Ribonuclease Inhibitor"/>
    <property type="match status" value="4"/>
</dbReference>